<evidence type="ECO:0000256" key="1">
    <source>
        <dbReference type="ARBA" id="ARBA00022679"/>
    </source>
</evidence>
<dbReference type="GO" id="GO:0000287">
    <property type="term" value="F:magnesium ion binding"/>
    <property type="evidence" value="ECO:0007669"/>
    <property type="project" value="InterPro"/>
</dbReference>
<feature type="binding site" evidence="2">
    <location>
        <position position="151"/>
    </location>
    <ligand>
        <name>CoA</name>
        <dbReference type="ChEBI" id="CHEBI:57287"/>
    </ligand>
</feature>
<evidence type="ECO:0000313" key="6">
    <source>
        <dbReference type="EMBL" id="SBT68903.1"/>
    </source>
</evidence>
<dbReference type="PRINTS" id="PR01399">
    <property type="entry name" value="ENTSNTHTASED"/>
</dbReference>
<accession>A0A1A9BI98</accession>
<dbReference type="SUPFAM" id="SSF56214">
    <property type="entry name" value="4'-phosphopantetheinyl transferase"/>
    <property type="match status" value="1"/>
</dbReference>
<dbReference type="OrthoDB" id="8210607at2"/>
<reference evidence="7" key="1">
    <citation type="submission" date="2016-06" db="EMBL/GenBank/DDBJ databases">
        <authorList>
            <person name="Varghese N."/>
            <person name="Submissions Spin"/>
        </authorList>
    </citation>
    <scope>NUCLEOTIDE SEQUENCE [LARGE SCALE GENOMIC DNA]</scope>
    <source>
        <strain evidence="7">DSM 45794</strain>
    </source>
</reference>
<feature type="domain" description="4'-phosphopantetheinyl transferase" evidence="4">
    <location>
        <begin position="101"/>
        <end position="174"/>
    </location>
</feature>
<feature type="binding site" evidence="2">
    <location>
        <position position="161"/>
    </location>
    <ligand>
        <name>CoA</name>
        <dbReference type="ChEBI" id="CHEBI:57287"/>
    </ligand>
</feature>
<dbReference type="AlphaFoldDB" id="A0A1A9BI98"/>
<evidence type="ECO:0000259" key="4">
    <source>
        <dbReference type="Pfam" id="PF01648"/>
    </source>
</evidence>
<feature type="binding site" evidence="2">
    <location>
        <position position="47"/>
    </location>
    <ligand>
        <name>CoA</name>
        <dbReference type="ChEBI" id="CHEBI:57287"/>
    </ligand>
</feature>
<dbReference type="Pfam" id="PF17837">
    <property type="entry name" value="4PPT_N"/>
    <property type="match status" value="1"/>
</dbReference>
<dbReference type="InterPro" id="IPR003542">
    <property type="entry name" value="Enbac_synth_compD-like"/>
</dbReference>
<keyword evidence="1 6" id="KW-0808">Transferase</keyword>
<keyword evidence="3" id="KW-0479">Metal-binding</keyword>
<proteinExistence type="predicted"/>
<feature type="binding site" evidence="2">
    <location>
        <position position="147"/>
    </location>
    <ligand>
        <name>CoA</name>
        <dbReference type="ChEBI" id="CHEBI:57287"/>
    </ligand>
</feature>
<feature type="binding site" evidence="2">
    <location>
        <position position="105"/>
    </location>
    <ligand>
        <name>CoA</name>
        <dbReference type="ChEBI" id="CHEBI:57287"/>
    </ligand>
</feature>
<dbReference type="EMBL" id="FLRH01000004">
    <property type="protein sequence ID" value="SBT68903.1"/>
    <property type="molecule type" value="Genomic_DNA"/>
</dbReference>
<sequence>MRDLLPSTVAVAVAGPADWSGELLPAELAGLGDRAVPSRRRDFTAGRMCARRALTALGLPPTPVPAGPDRAPVWPPGVVGAITHTEGYCAAAVARAADLRAVGIDAERHRALSPGVRRKVCLPDEEAELARLPAGLPWPTVVFSAKETVYKIWHPVVGTWLGFPDARVTLDLDAGTFRAEIAPARLAAAPVADPPPSMTGRFAVDDDLVRTAAVLPRR</sequence>
<dbReference type="GO" id="GO:0008897">
    <property type="term" value="F:holo-[acyl-carrier-protein] synthase activity"/>
    <property type="evidence" value="ECO:0007669"/>
    <property type="project" value="InterPro"/>
</dbReference>
<feature type="binding site" evidence="2">
    <location>
        <begin position="83"/>
        <end position="84"/>
    </location>
    <ligand>
        <name>CoA</name>
        <dbReference type="ChEBI" id="CHEBI:57287"/>
    </ligand>
</feature>
<keyword evidence="3" id="KW-0460">Magnesium</keyword>
<evidence type="ECO:0000256" key="2">
    <source>
        <dbReference type="PIRSR" id="PIRSR603542-1"/>
    </source>
</evidence>
<evidence type="ECO:0000259" key="5">
    <source>
        <dbReference type="Pfam" id="PF17837"/>
    </source>
</evidence>
<organism evidence="6 7">
    <name type="scientific">Micromonospora sediminicola</name>
    <dbReference type="NCBI Taxonomy" id="946078"/>
    <lineage>
        <taxon>Bacteria</taxon>
        <taxon>Bacillati</taxon>
        <taxon>Actinomycetota</taxon>
        <taxon>Actinomycetes</taxon>
        <taxon>Micromonosporales</taxon>
        <taxon>Micromonosporaceae</taxon>
        <taxon>Micromonospora</taxon>
    </lineage>
</organism>
<feature type="binding site" evidence="3">
    <location>
        <position position="105"/>
    </location>
    <ligand>
        <name>Mg(2+)</name>
        <dbReference type="ChEBI" id="CHEBI:18420"/>
    </ligand>
</feature>
<keyword evidence="7" id="KW-1185">Reference proteome</keyword>
<feature type="binding site" evidence="2">
    <location>
        <position position="39"/>
    </location>
    <ligand>
        <name>CoA</name>
        <dbReference type="ChEBI" id="CHEBI:57287"/>
    </ligand>
</feature>
<gene>
    <name evidence="6" type="ORF">GA0070622_6016</name>
</gene>
<dbReference type="InterPro" id="IPR008278">
    <property type="entry name" value="4-PPantetheinyl_Trfase_dom"/>
</dbReference>
<protein>
    <submittedName>
        <fullName evidence="6">4'-phosphopantetheinyl transferase EntD (Siderophore biosynthesis)</fullName>
    </submittedName>
</protein>
<dbReference type="InterPro" id="IPR037143">
    <property type="entry name" value="4-PPantetheinyl_Trfase_dom_sf"/>
</dbReference>
<feature type="domain" description="4'-phosphopantetheinyl transferase N-terminal" evidence="5">
    <location>
        <begin position="33"/>
        <end position="94"/>
    </location>
</feature>
<dbReference type="Pfam" id="PF01648">
    <property type="entry name" value="ACPS"/>
    <property type="match status" value="1"/>
</dbReference>
<dbReference type="PANTHER" id="PTHR38096">
    <property type="entry name" value="ENTEROBACTIN SYNTHASE COMPONENT D"/>
    <property type="match status" value="1"/>
</dbReference>
<feature type="binding site" evidence="3">
    <location>
        <position position="106"/>
    </location>
    <ligand>
        <name>Mg(2+)</name>
        <dbReference type="ChEBI" id="CHEBI:18420"/>
    </ligand>
</feature>
<comment type="cofactor">
    <cofactor evidence="3">
        <name>Mg(2+)</name>
        <dbReference type="ChEBI" id="CHEBI:18420"/>
    </cofactor>
</comment>
<feature type="binding site" evidence="3">
    <location>
        <position position="107"/>
    </location>
    <ligand>
        <name>Mg(2+)</name>
        <dbReference type="ChEBI" id="CHEBI:18420"/>
    </ligand>
</feature>
<dbReference type="STRING" id="946078.GA0070622_6016"/>
<evidence type="ECO:0000313" key="7">
    <source>
        <dbReference type="Proteomes" id="UP000199558"/>
    </source>
</evidence>
<dbReference type="PANTHER" id="PTHR38096:SF1">
    <property type="entry name" value="ENTEROBACTIN SYNTHASE COMPONENT D"/>
    <property type="match status" value="1"/>
</dbReference>
<dbReference type="Gene3D" id="3.90.470.20">
    <property type="entry name" value="4'-phosphopantetheinyl transferase domain"/>
    <property type="match status" value="1"/>
</dbReference>
<name>A0A1A9BI98_9ACTN</name>
<dbReference type="RefSeq" id="WP_091582559.1">
    <property type="nucleotide sequence ID" value="NZ_FLRH01000004.1"/>
</dbReference>
<evidence type="ECO:0000256" key="3">
    <source>
        <dbReference type="PIRSR" id="PIRSR603542-2"/>
    </source>
</evidence>
<dbReference type="Proteomes" id="UP000199558">
    <property type="component" value="Unassembled WGS sequence"/>
</dbReference>
<dbReference type="InterPro" id="IPR041354">
    <property type="entry name" value="4PPT_N"/>
</dbReference>
<dbReference type="GO" id="GO:0005886">
    <property type="term" value="C:plasma membrane"/>
    <property type="evidence" value="ECO:0007669"/>
    <property type="project" value="TreeGrafter"/>
</dbReference>
<dbReference type="GO" id="GO:0009366">
    <property type="term" value="C:enterobactin synthetase complex"/>
    <property type="evidence" value="ECO:0007669"/>
    <property type="project" value="InterPro"/>
</dbReference>
<dbReference type="GO" id="GO:0009239">
    <property type="term" value="P:enterobactin biosynthetic process"/>
    <property type="evidence" value="ECO:0007669"/>
    <property type="project" value="InterPro"/>
</dbReference>